<evidence type="ECO:0000256" key="1">
    <source>
        <dbReference type="SAM" id="MobiDB-lite"/>
    </source>
</evidence>
<dbReference type="EMBL" id="MU167244">
    <property type="protein sequence ID" value="KAG0147781.1"/>
    <property type="molecule type" value="Genomic_DNA"/>
</dbReference>
<feature type="compositionally biased region" description="Polar residues" evidence="1">
    <location>
        <begin position="848"/>
        <end position="858"/>
    </location>
</feature>
<sequence length="873" mass="97603">MIYFKTSVGLRESTTQTTSCFFRRVIVSGMAAGMRGRLIKEKLDAQRDHLDFNHAGLIGASDKASSSSQGVLPLVYVETGFDQSTSHHQRISNPTNSGMNEQASTSDTMLGSRRAVPRMGFTETDFDETERGKNTEFSEILKPVLEYLTTGFTFRFQDHSHEKLLERTLTLCEEFSKKLRRTDPQPRDPFYTDSMEWIFDIVIHVSCIDPKKKHELWDFCSQKNALGVESYITDNKEPKSDRNSLERLVDDLITENSNIHFDKFQRDIFAHAQRDGQSSHSSETFQEWLVFREHQKTLASILTDIPRKNPPNYSREGVAKKWEVDMIGEAAKKLLSTITERHLELGNIKPFSSYVEKIKADARMAHGVDWFEIVARELLTPLKVWRDVLLSRRIEFPLQPFERIYLFLDEELRKGQHEQFVLLNWLVILDFYVKLTNQLKPLLSDDAQMSIETEIMNWLRMEKTVFPNTALGAREQHNLRLRPIDTPTLRWIGNQLTSPLCEFFLNNMSALKIDTPSQAHVLKSPQTGNLVRGGLQPLPHENSHQSLYGIPKKTISTIYSASNTVPISNPRPGIVKGSSQGTNHGPAQLQWPNAAYLPASPKSTGSSVEARKKVVRGFAKTGIQGTVKHTLRNNEIQGGKYITDLGDKISQDIYPNFKSLPRSSQSLNLGKSSKIESISPVPRSTSKMPISNVGQEGVNGDPPTNILIPGRVKKLVTNHIPVTGGKSVKERPFAPGVPEGTSPQSLITQGPKSLAGDTKERVPGTSRALPPQVKRLKSFRNPVSSDPPLKSLQKHKSVLVTNPVQLDGSSAAAETITNSPKQSEKGKAPSGETGTPSNAPGVDVRSYQMGSPINSLESTETVLKQFEMGNFEE</sequence>
<evidence type="ECO:0000313" key="2">
    <source>
        <dbReference type="EMBL" id="KAG0147781.1"/>
    </source>
</evidence>
<keyword evidence="3" id="KW-1185">Reference proteome</keyword>
<reference evidence="2" key="1">
    <citation type="submission" date="2013-11" db="EMBL/GenBank/DDBJ databases">
        <title>Genome sequence of the fusiform rust pathogen reveals effectors for host alternation and coevolution with pine.</title>
        <authorList>
            <consortium name="DOE Joint Genome Institute"/>
            <person name="Smith K."/>
            <person name="Pendleton A."/>
            <person name="Kubisiak T."/>
            <person name="Anderson C."/>
            <person name="Salamov A."/>
            <person name="Aerts A."/>
            <person name="Riley R."/>
            <person name="Clum A."/>
            <person name="Lindquist E."/>
            <person name="Ence D."/>
            <person name="Campbell M."/>
            <person name="Kronenberg Z."/>
            <person name="Feau N."/>
            <person name="Dhillon B."/>
            <person name="Hamelin R."/>
            <person name="Burleigh J."/>
            <person name="Smith J."/>
            <person name="Yandell M."/>
            <person name="Nelson C."/>
            <person name="Grigoriev I."/>
            <person name="Davis J."/>
        </authorList>
    </citation>
    <scope>NUCLEOTIDE SEQUENCE</scope>
    <source>
        <strain evidence="2">G11</strain>
    </source>
</reference>
<feature type="compositionally biased region" description="Polar residues" evidence="1">
    <location>
        <begin position="741"/>
        <end position="751"/>
    </location>
</feature>
<dbReference type="Proteomes" id="UP000886653">
    <property type="component" value="Unassembled WGS sequence"/>
</dbReference>
<organism evidence="2 3">
    <name type="scientific">Cronartium quercuum f. sp. fusiforme G11</name>
    <dbReference type="NCBI Taxonomy" id="708437"/>
    <lineage>
        <taxon>Eukaryota</taxon>
        <taxon>Fungi</taxon>
        <taxon>Dikarya</taxon>
        <taxon>Basidiomycota</taxon>
        <taxon>Pucciniomycotina</taxon>
        <taxon>Pucciniomycetes</taxon>
        <taxon>Pucciniales</taxon>
        <taxon>Coleosporiaceae</taxon>
        <taxon>Cronartium</taxon>
    </lineage>
</organism>
<feature type="region of interest" description="Disordered" evidence="1">
    <location>
        <begin position="723"/>
        <end position="772"/>
    </location>
</feature>
<name>A0A9P6NQM2_9BASI</name>
<feature type="region of interest" description="Disordered" evidence="1">
    <location>
        <begin position="809"/>
        <end position="858"/>
    </location>
</feature>
<accession>A0A9P6NQM2</accession>
<comment type="caution">
    <text evidence="2">The sequence shown here is derived from an EMBL/GenBank/DDBJ whole genome shotgun (WGS) entry which is preliminary data.</text>
</comment>
<dbReference type="AlphaFoldDB" id="A0A9P6NQM2"/>
<proteinExistence type="predicted"/>
<feature type="region of interest" description="Disordered" evidence="1">
    <location>
        <begin position="665"/>
        <end position="704"/>
    </location>
</feature>
<gene>
    <name evidence="2" type="ORF">CROQUDRAFT_697171</name>
</gene>
<feature type="compositionally biased region" description="Polar residues" evidence="1">
    <location>
        <begin position="682"/>
        <end position="694"/>
    </location>
</feature>
<protein>
    <submittedName>
        <fullName evidence="2">Uncharacterized protein</fullName>
    </submittedName>
</protein>
<feature type="region of interest" description="Disordered" evidence="1">
    <location>
        <begin position="86"/>
        <end position="108"/>
    </location>
</feature>
<evidence type="ECO:0000313" key="3">
    <source>
        <dbReference type="Proteomes" id="UP000886653"/>
    </source>
</evidence>